<dbReference type="Proteomes" id="UP001642260">
    <property type="component" value="Unassembled WGS sequence"/>
</dbReference>
<name>A0ABC8J8K1_ERUVS</name>
<proteinExistence type="predicted"/>
<gene>
    <name evidence="1" type="ORF">ERUC_LOCUS5699</name>
</gene>
<reference evidence="1 2" key="1">
    <citation type="submission" date="2022-03" db="EMBL/GenBank/DDBJ databases">
        <authorList>
            <person name="Macdonald S."/>
            <person name="Ahmed S."/>
            <person name="Newling K."/>
        </authorList>
    </citation>
    <scope>NUCLEOTIDE SEQUENCE [LARGE SCALE GENOMIC DNA]</scope>
</reference>
<dbReference type="AlphaFoldDB" id="A0ABC8J8K1"/>
<comment type="caution">
    <text evidence="1">The sequence shown here is derived from an EMBL/GenBank/DDBJ whole genome shotgun (WGS) entry which is preliminary data.</text>
</comment>
<evidence type="ECO:0000313" key="1">
    <source>
        <dbReference type="EMBL" id="CAH8310431.1"/>
    </source>
</evidence>
<organism evidence="1 2">
    <name type="scientific">Eruca vesicaria subsp. sativa</name>
    <name type="common">Garden rocket</name>
    <name type="synonym">Eruca sativa</name>
    <dbReference type="NCBI Taxonomy" id="29727"/>
    <lineage>
        <taxon>Eukaryota</taxon>
        <taxon>Viridiplantae</taxon>
        <taxon>Streptophyta</taxon>
        <taxon>Embryophyta</taxon>
        <taxon>Tracheophyta</taxon>
        <taxon>Spermatophyta</taxon>
        <taxon>Magnoliopsida</taxon>
        <taxon>eudicotyledons</taxon>
        <taxon>Gunneridae</taxon>
        <taxon>Pentapetalae</taxon>
        <taxon>rosids</taxon>
        <taxon>malvids</taxon>
        <taxon>Brassicales</taxon>
        <taxon>Brassicaceae</taxon>
        <taxon>Brassiceae</taxon>
        <taxon>Eruca</taxon>
    </lineage>
</organism>
<keyword evidence="2" id="KW-1185">Reference proteome</keyword>
<accession>A0ABC8J8K1</accession>
<dbReference type="EMBL" id="CAKOAT010071821">
    <property type="protein sequence ID" value="CAH8310431.1"/>
    <property type="molecule type" value="Genomic_DNA"/>
</dbReference>
<evidence type="ECO:0000313" key="2">
    <source>
        <dbReference type="Proteomes" id="UP001642260"/>
    </source>
</evidence>
<protein>
    <submittedName>
        <fullName evidence="1">Uncharacterized protein</fullName>
    </submittedName>
</protein>
<sequence>MGSSKLLSGVSNFRYAPSAGSKSKVADCVDLEFISEVERLESEIKSCNNSGKGDKFVAGEGFSGRKVDSFVSGGSNCGAVMVVAFGKGDDNIP</sequence>